<dbReference type="RefSeq" id="WP_200683995.1">
    <property type="nucleotide sequence ID" value="NZ_JAEPRQ010000001.1"/>
</dbReference>
<dbReference type="Proteomes" id="UP000640485">
    <property type="component" value="Unassembled WGS sequence"/>
</dbReference>
<dbReference type="PROSITE" id="PS50983">
    <property type="entry name" value="FE_B12_PBP"/>
    <property type="match status" value="1"/>
</dbReference>
<dbReference type="InterPro" id="IPR002491">
    <property type="entry name" value="ABC_transptr_periplasmic_BD"/>
</dbReference>
<name>A0A934VZB5_9RHOB</name>
<keyword evidence="3" id="KW-1185">Reference proteome</keyword>
<dbReference type="InterPro" id="IPR050902">
    <property type="entry name" value="ABC_Transporter_SBP"/>
</dbReference>
<gene>
    <name evidence="2" type="ORF">JJJ17_04185</name>
</gene>
<dbReference type="PANTHER" id="PTHR30535">
    <property type="entry name" value="VITAMIN B12-BINDING PROTEIN"/>
    <property type="match status" value="1"/>
</dbReference>
<proteinExistence type="predicted"/>
<dbReference type="Gene3D" id="3.40.50.1980">
    <property type="entry name" value="Nitrogenase molybdenum iron protein domain"/>
    <property type="match status" value="2"/>
</dbReference>
<protein>
    <submittedName>
        <fullName evidence="2">ABC transporter substrate-binding protein</fullName>
    </submittedName>
</protein>
<organism evidence="2 3">
    <name type="scientific">Paracoccus caeni</name>
    <dbReference type="NCBI Taxonomy" id="657651"/>
    <lineage>
        <taxon>Bacteria</taxon>
        <taxon>Pseudomonadati</taxon>
        <taxon>Pseudomonadota</taxon>
        <taxon>Alphaproteobacteria</taxon>
        <taxon>Rhodobacterales</taxon>
        <taxon>Paracoccaceae</taxon>
        <taxon>Paracoccus</taxon>
    </lineage>
</organism>
<dbReference type="PANTHER" id="PTHR30535:SF34">
    <property type="entry name" value="MOLYBDATE-BINDING PROTEIN MOLA"/>
    <property type="match status" value="1"/>
</dbReference>
<sequence>MVTPLCQRRASPLRASAALVAALILVPAAGLAELRLTDAAGRQVVLPEPARHLALSEADLILSLALITPDPVTPVAAWGSPHRLDPGIRDALAARFPDLAAIPEAGSATPSDYAVEAVVALEPDLAVIRVFDPAWQQVEARLTAADIPLIYLEGPETADLPPAEQISFAVELLGDAIGAGDRARDYTGFVRDHYARIAELVAGVGMRPAVLVDGHATPDCCWVPGRDNRLGQLVEFAGGEIVGSEMVTGYAGQLAPEYLLAADPQVMIATGGPHLARSGGLVMGLDIAPEDAARSLQAVIDGSARAELRAVQDERAHGLLHLLTITPLDVLAVELFAGWIHPEIADQLDPAATLAEINARFMPITLNGALWTDLPETE</sequence>
<feature type="domain" description="Fe/B12 periplasmic-binding" evidence="1">
    <location>
        <begin position="51"/>
        <end position="352"/>
    </location>
</feature>
<dbReference type="EMBL" id="JAEPRQ010000001">
    <property type="protein sequence ID" value="MBK4215118.1"/>
    <property type="molecule type" value="Genomic_DNA"/>
</dbReference>
<evidence type="ECO:0000313" key="3">
    <source>
        <dbReference type="Proteomes" id="UP000640485"/>
    </source>
</evidence>
<evidence type="ECO:0000313" key="2">
    <source>
        <dbReference type="EMBL" id="MBK4215118.1"/>
    </source>
</evidence>
<evidence type="ECO:0000259" key="1">
    <source>
        <dbReference type="PROSITE" id="PS50983"/>
    </source>
</evidence>
<dbReference type="AlphaFoldDB" id="A0A934VZB5"/>
<reference evidence="2" key="1">
    <citation type="submission" date="2021-01" db="EMBL/GenBank/DDBJ databases">
        <title>Paracoccus amoyensis sp. nov., isolated from the surface seawater along the coast of Xiamen Island, China.</title>
        <authorList>
            <person name="Lyu L."/>
        </authorList>
    </citation>
    <scope>NUCLEOTIDE SEQUENCE</scope>
    <source>
        <strain evidence="2">MJ17</strain>
    </source>
</reference>
<dbReference type="SUPFAM" id="SSF53807">
    <property type="entry name" value="Helical backbone' metal receptor"/>
    <property type="match status" value="1"/>
</dbReference>
<dbReference type="Pfam" id="PF01497">
    <property type="entry name" value="Peripla_BP_2"/>
    <property type="match status" value="1"/>
</dbReference>
<comment type="caution">
    <text evidence="2">The sequence shown here is derived from an EMBL/GenBank/DDBJ whole genome shotgun (WGS) entry which is preliminary data.</text>
</comment>
<accession>A0A934VZB5</accession>